<protein>
    <submittedName>
        <fullName evidence="1">Uncharacterized protein</fullName>
    </submittedName>
</protein>
<keyword evidence="2" id="KW-1185">Reference proteome</keyword>
<gene>
    <name evidence="1" type="ORF">KVT40_001534</name>
</gene>
<dbReference type="OrthoDB" id="2151789at2759"/>
<reference evidence="1" key="1">
    <citation type="submission" date="2021-07" db="EMBL/GenBank/DDBJ databases">
        <title>Elsinoe batatas strain:CRI-CJ2 Genome sequencing and assembly.</title>
        <authorList>
            <person name="Huang L."/>
        </authorList>
    </citation>
    <scope>NUCLEOTIDE SEQUENCE</scope>
    <source>
        <strain evidence="1">CRI-CJ2</strain>
    </source>
</reference>
<comment type="caution">
    <text evidence="1">The sequence shown here is derived from an EMBL/GenBank/DDBJ whole genome shotgun (WGS) entry which is preliminary data.</text>
</comment>
<accession>A0A8K0L6U4</accession>
<evidence type="ECO:0000313" key="2">
    <source>
        <dbReference type="Proteomes" id="UP000809789"/>
    </source>
</evidence>
<organism evidence="1 2">
    <name type="scientific">Elsinoe batatas</name>
    <dbReference type="NCBI Taxonomy" id="2601811"/>
    <lineage>
        <taxon>Eukaryota</taxon>
        <taxon>Fungi</taxon>
        <taxon>Dikarya</taxon>
        <taxon>Ascomycota</taxon>
        <taxon>Pezizomycotina</taxon>
        <taxon>Dothideomycetes</taxon>
        <taxon>Dothideomycetidae</taxon>
        <taxon>Myriangiales</taxon>
        <taxon>Elsinoaceae</taxon>
        <taxon>Elsinoe</taxon>
    </lineage>
</organism>
<dbReference type="AlphaFoldDB" id="A0A8K0L6U4"/>
<dbReference type="Proteomes" id="UP000809789">
    <property type="component" value="Unassembled WGS sequence"/>
</dbReference>
<proteinExistence type="predicted"/>
<dbReference type="EMBL" id="JAESVG020000002">
    <property type="protein sequence ID" value="KAG8629915.1"/>
    <property type="molecule type" value="Genomic_DNA"/>
</dbReference>
<sequence length="197" mass="22371">MGVDWVGGCCCLSAIAYSRPQMRKVHESRKSSRNHNIEKFFKQALDISGAQNLVTHESNRQQMNASTETFRDYQGSSHFWLSAPLLDKVDDETLIRTWKWYERSVEACEGFGSNWTLLLEFMQKQAFDSSGGRTATAWPHSARQHVMPLELGCNQEEAPAKLEEMTMQRPTHAHTEIAGAGNETGEFHAGFLHEWHG</sequence>
<name>A0A8K0L6U4_9PEZI</name>
<evidence type="ECO:0000313" key="1">
    <source>
        <dbReference type="EMBL" id="KAG8629915.1"/>
    </source>
</evidence>